<dbReference type="PANTHER" id="PTHR24394:SF44">
    <property type="entry name" value="ZINC FINGER PROTEIN 271-LIKE"/>
    <property type="match status" value="1"/>
</dbReference>
<dbReference type="Proteomes" id="UP001497472">
    <property type="component" value="Unassembled WGS sequence"/>
</dbReference>
<evidence type="ECO:0000313" key="10">
    <source>
        <dbReference type="Proteomes" id="UP001497472"/>
    </source>
</evidence>
<evidence type="ECO:0000256" key="4">
    <source>
        <dbReference type="ARBA" id="ARBA00022771"/>
    </source>
</evidence>
<evidence type="ECO:0000313" key="9">
    <source>
        <dbReference type="EMBL" id="CAK1549150.1"/>
    </source>
</evidence>
<evidence type="ECO:0000256" key="2">
    <source>
        <dbReference type="ARBA" id="ARBA00022723"/>
    </source>
</evidence>
<dbReference type="PROSITE" id="PS00028">
    <property type="entry name" value="ZINC_FINGER_C2H2_1"/>
    <property type="match status" value="1"/>
</dbReference>
<feature type="domain" description="C2H2-type" evidence="8">
    <location>
        <begin position="238"/>
        <end position="265"/>
    </location>
</feature>
<evidence type="ECO:0000256" key="5">
    <source>
        <dbReference type="ARBA" id="ARBA00022833"/>
    </source>
</evidence>
<accession>A0AAV1JJN0</accession>
<dbReference type="EMBL" id="CAVLEF010000011">
    <property type="protein sequence ID" value="CAK1549150.1"/>
    <property type="molecule type" value="Genomic_DNA"/>
</dbReference>
<dbReference type="Gene3D" id="3.30.160.60">
    <property type="entry name" value="Classic Zinc Finger"/>
    <property type="match status" value="3"/>
</dbReference>
<evidence type="ECO:0000256" key="1">
    <source>
        <dbReference type="ARBA" id="ARBA00004123"/>
    </source>
</evidence>
<dbReference type="PANTHER" id="PTHR24394">
    <property type="entry name" value="ZINC FINGER PROTEIN"/>
    <property type="match status" value="1"/>
</dbReference>
<dbReference type="AlphaFoldDB" id="A0AAV1JJN0"/>
<keyword evidence="6" id="KW-0539">Nucleus</keyword>
<name>A0AAV1JJN0_9NEOP</name>
<dbReference type="InterPro" id="IPR036236">
    <property type="entry name" value="Znf_C2H2_sf"/>
</dbReference>
<dbReference type="SUPFAM" id="SSF57667">
    <property type="entry name" value="beta-beta-alpha zinc fingers"/>
    <property type="match status" value="1"/>
</dbReference>
<organism evidence="9 10">
    <name type="scientific">Leptosia nina</name>
    <dbReference type="NCBI Taxonomy" id="320188"/>
    <lineage>
        <taxon>Eukaryota</taxon>
        <taxon>Metazoa</taxon>
        <taxon>Ecdysozoa</taxon>
        <taxon>Arthropoda</taxon>
        <taxon>Hexapoda</taxon>
        <taxon>Insecta</taxon>
        <taxon>Pterygota</taxon>
        <taxon>Neoptera</taxon>
        <taxon>Endopterygota</taxon>
        <taxon>Lepidoptera</taxon>
        <taxon>Glossata</taxon>
        <taxon>Ditrysia</taxon>
        <taxon>Papilionoidea</taxon>
        <taxon>Pieridae</taxon>
        <taxon>Pierinae</taxon>
        <taxon>Leptosia</taxon>
    </lineage>
</organism>
<protein>
    <recommendedName>
        <fullName evidence="8">C2H2-type domain-containing protein</fullName>
    </recommendedName>
</protein>
<dbReference type="Pfam" id="PF00096">
    <property type="entry name" value="zf-C2H2"/>
    <property type="match status" value="1"/>
</dbReference>
<sequence>MPNILDLIQLLIDPNKNVSVCFMCFKQGNTDEMLNVYEEDIYIEGLRSQQLSLVALMKEIFPKQDIILGQACQKCVDLVLNIYTYLRRKKRIEELLHLIVDNVNKKINNQVLTNGKIYIDSVYTERSVDESRDRKINSTDDKEAGNLVNIEIEELTCPICFKAQQDLAKHLKQHKQRIRKGYSCNTCPYTTKCKTTLEGHINSKHLNCKPYICTCSKRFYTKSALAEHSKTHTHLKDVICEICGETFHYKKSLYNHLKLHYNEKNI</sequence>
<keyword evidence="2" id="KW-0479">Metal-binding</keyword>
<keyword evidence="4 7" id="KW-0863">Zinc-finger</keyword>
<keyword evidence="5" id="KW-0862">Zinc</keyword>
<dbReference type="InterPro" id="IPR013087">
    <property type="entry name" value="Znf_C2H2_type"/>
</dbReference>
<evidence type="ECO:0000256" key="7">
    <source>
        <dbReference type="PROSITE-ProRule" id="PRU00042"/>
    </source>
</evidence>
<keyword evidence="10" id="KW-1185">Reference proteome</keyword>
<evidence type="ECO:0000256" key="6">
    <source>
        <dbReference type="ARBA" id="ARBA00023242"/>
    </source>
</evidence>
<comment type="caution">
    <text evidence="9">The sequence shown here is derived from an EMBL/GenBank/DDBJ whole genome shotgun (WGS) entry which is preliminary data.</text>
</comment>
<dbReference type="GO" id="GO:0005634">
    <property type="term" value="C:nucleus"/>
    <property type="evidence" value="ECO:0007669"/>
    <property type="project" value="UniProtKB-SubCell"/>
</dbReference>
<comment type="subcellular location">
    <subcellularLocation>
        <location evidence="1">Nucleus</location>
    </subcellularLocation>
</comment>
<reference evidence="9 10" key="1">
    <citation type="submission" date="2023-11" db="EMBL/GenBank/DDBJ databases">
        <authorList>
            <person name="Okamura Y."/>
        </authorList>
    </citation>
    <scope>NUCLEOTIDE SEQUENCE [LARGE SCALE GENOMIC DNA]</scope>
</reference>
<feature type="domain" description="C2H2-type" evidence="8">
    <location>
        <begin position="206"/>
        <end position="237"/>
    </location>
</feature>
<keyword evidence="3" id="KW-0677">Repeat</keyword>
<dbReference type="SMART" id="SM00355">
    <property type="entry name" value="ZnF_C2H2"/>
    <property type="match status" value="4"/>
</dbReference>
<proteinExistence type="predicted"/>
<evidence type="ECO:0000256" key="3">
    <source>
        <dbReference type="ARBA" id="ARBA00022737"/>
    </source>
</evidence>
<gene>
    <name evidence="9" type="ORF">LNINA_LOCUS8478</name>
</gene>
<evidence type="ECO:0000259" key="8">
    <source>
        <dbReference type="PROSITE" id="PS50157"/>
    </source>
</evidence>
<dbReference type="PROSITE" id="PS50157">
    <property type="entry name" value="ZINC_FINGER_C2H2_2"/>
    <property type="match status" value="2"/>
</dbReference>
<dbReference type="GO" id="GO:0008270">
    <property type="term" value="F:zinc ion binding"/>
    <property type="evidence" value="ECO:0007669"/>
    <property type="project" value="UniProtKB-KW"/>
</dbReference>
<dbReference type="GO" id="GO:0000981">
    <property type="term" value="F:DNA-binding transcription factor activity, RNA polymerase II-specific"/>
    <property type="evidence" value="ECO:0007669"/>
    <property type="project" value="TreeGrafter"/>
</dbReference>